<dbReference type="InterPro" id="IPR037185">
    <property type="entry name" value="EmrE-like"/>
</dbReference>
<feature type="domain" description="Sugar phosphate transporter" evidence="7">
    <location>
        <begin position="141"/>
        <end position="438"/>
    </location>
</feature>
<keyword evidence="2 6" id="KW-0812">Transmembrane</keyword>
<sequence length="473" mass="51616">MRSRSFPAHSTYPVVPPCGRQKWDTGTWHRNEPCARAAPDDGADGPVPQDLGRLAEHDEPSHTPFRVNDKTKPPAPLHPDLARSLHSSLPTHTRYSYAAQPLHSEKDAVGRTHSSLVSGLANLRVRLPLSLPRNQKSPMLWLLLYFAFNLGLTLYNKIVLVNFPFPYTLTAVHTLCGSVGCWILRQYGIFAPASLTSSHQLSLAMFSVLYTINIAVSNLSLQLVTVPFHQVVRSTTPLFALFLTQILQPRRARPSKLVILSLMPTVLGVCLATYGDYEYGFTLAGLCVTLFGTILAALKTVATNILQRPGSSSRSALLPTLHPLQLLNQMSPLAFIQCVGLAWYTGELDRVRAHAVIAQEDRVWWYGVATLGVNGLIAFGLNIVSFTANGKTGPLTMTVAANMKQVLTILFAVVLFNLTITFTNAIGIALTLVGGACYASVEYREKIRRANGKETTESLGGNGLHKGQGPLKV</sequence>
<name>A0A067MPV4_BOTB1</name>
<dbReference type="Proteomes" id="UP000027195">
    <property type="component" value="Unassembled WGS sequence"/>
</dbReference>
<evidence type="ECO:0000256" key="5">
    <source>
        <dbReference type="SAM" id="MobiDB-lite"/>
    </source>
</evidence>
<feature type="region of interest" description="Disordered" evidence="5">
    <location>
        <begin position="454"/>
        <end position="473"/>
    </location>
</feature>
<comment type="subcellular location">
    <subcellularLocation>
        <location evidence="1">Membrane</location>
        <topology evidence="1">Multi-pass membrane protein</topology>
    </subcellularLocation>
</comment>
<feature type="transmembrane region" description="Helical" evidence="6">
    <location>
        <begin position="281"/>
        <end position="306"/>
    </location>
</feature>
<proteinExistence type="predicted"/>
<dbReference type="OrthoDB" id="10261634at2759"/>
<keyword evidence="9" id="KW-1185">Reference proteome</keyword>
<evidence type="ECO:0000256" key="2">
    <source>
        <dbReference type="ARBA" id="ARBA00022692"/>
    </source>
</evidence>
<feature type="transmembrane region" description="Helical" evidence="6">
    <location>
        <begin position="204"/>
        <end position="224"/>
    </location>
</feature>
<dbReference type="InterPro" id="IPR004853">
    <property type="entry name" value="Sugar_P_trans_dom"/>
</dbReference>
<evidence type="ECO:0000256" key="3">
    <source>
        <dbReference type="ARBA" id="ARBA00022989"/>
    </source>
</evidence>
<evidence type="ECO:0000256" key="1">
    <source>
        <dbReference type="ARBA" id="ARBA00004141"/>
    </source>
</evidence>
<dbReference type="HOGENOM" id="CLU_033641_1_0_1"/>
<dbReference type="SUPFAM" id="SSF103481">
    <property type="entry name" value="Multidrug resistance efflux transporter EmrE"/>
    <property type="match status" value="1"/>
</dbReference>
<gene>
    <name evidence="8" type="ORF">BOTBODRAFT_111015</name>
</gene>
<evidence type="ECO:0000313" key="9">
    <source>
        <dbReference type="Proteomes" id="UP000027195"/>
    </source>
</evidence>
<evidence type="ECO:0000259" key="7">
    <source>
        <dbReference type="Pfam" id="PF03151"/>
    </source>
</evidence>
<feature type="transmembrane region" description="Helical" evidence="6">
    <location>
        <begin position="165"/>
        <end position="184"/>
    </location>
</feature>
<feature type="transmembrane region" description="Helical" evidence="6">
    <location>
        <begin position="257"/>
        <end position="275"/>
    </location>
</feature>
<dbReference type="GO" id="GO:0016020">
    <property type="term" value="C:membrane"/>
    <property type="evidence" value="ECO:0007669"/>
    <property type="project" value="UniProtKB-SubCell"/>
</dbReference>
<feature type="region of interest" description="Disordered" evidence="5">
    <location>
        <begin position="1"/>
        <end position="83"/>
    </location>
</feature>
<keyword evidence="4 6" id="KW-0472">Membrane</keyword>
<feature type="compositionally biased region" description="Basic and acidic residues" evidence="5">
    <location>
        <begin position="53"/>
        <end position="72"/>
    </location>
</feature>
<feature type="compositionally biased region" description="Basic and acidic residues" evidence="5">
    <location>
        <begin position="21"/>
        <end position="33"/>
    </location>
</feature>
<feature type="transmembrane region" description="Helical" evidence="6">
    <location>
        <begin position="364"/>
        <end position="383"/>
    </location>
</feature>
<dbReference type="AlphaFoldDB" id="A0A067MPV4"/>
<evidence type="ECO:0000313" key="8">
    <source>
        <dbReference type="EMBL" id="KDQ13882.1"/>
    </source>
</evidence>
<feature type="transmembrane region" description="Helical" evidence="6">
    <location>
        <begin position="139"/>
        <end position="159"/>
    </location>
</feature>
<keyword evidence="3 6" id="KW-1133">Transmembrane helix</keyword>
<dbReference type="EMBL" id="KL198041">
    <property type="protein sequence ID" value="KDQ13882.1"/>
    <property type="molecule type" value="Genomic_DNA"/>
</dbReference>
<dbReference type="InterPro" id="IPR050186">
    <property type="entry name" value="TPT_transporter"/>
</dbReference>
<reference evidence="9" key="1">
    <citation type="journal article" date="2014" name="Proc. Natl. Acad. Sci. U.S.A.">
        <title>Extensive sampling of basidiomycete genomes demonstrates inadequacy of the white-rot/brown-rot paradigm for wood decay fungi.</title>
        <authorList>
            <person name="Riley R."/>
            <person name="Salamov A.A."/>
            <person name="Brown D.W."/>
            <person name="Nagy L.G."/>
            <person name="Floudas D."/>
            <person name="Held B.W."/>
            <person name="Levasseur A."/>
            <person name="Lombard V."/>
            <person name="Morin E."/>
            <person name="Otillar R."/>
            <person name="Lindquist E.A."/>
            <person name="Sun H."/>
            <person name="LaButti K.M."/>
            <person name="Schmutz J."/>
            <person name="Jabbour D."/>
            <person name="Luo H."/>
            <person name="Baker S.E."/>
            <person name="Pisabarro A.G."/>
            <person name="Walton J.D."/>
            <person name="Blanchette R.A."/>
            <person name="Henrissat B."/>
            <person name="Martin F."/>
            <person name="Cullen D."/>
            <person name="Hibbett D.S."/>
            <person name="Grigoriev I.V."/>
        </authorList>
    </citation>
    <scope>NUCLEOTIDE SEQUENCE [LARGE SCALE GENOMIC DNA]</scope>
    <source>
        <strain evidence="9">FD-172 SS1</strain>
    </source>
</reference>
<dbReference type="Pfam" id="PF03151">
    <property type="entry name" value="TPT"/>
    <property type="match status" value="1"/>
</dbReference>
<evidence type="ECO:0000256" key="4">
    <source>
        <dbReference type="ARBA" id="ARBA00023136"/>
    </source>
</evidence>
<organism evidence="8 9">
    <name type="scientific">Botryobasidium botryosum (strain FD-172 SS1)</name>
    <dbReference type="NCBI Taxonomy" id="930990"/>
    <lineage>
        <taxon>Eukaryota</taxon>
        <taxon>Fungi</taxon>
        <taxon>Dikarya</taxon>
        <taxon>Basidiomycota</taxon>
        <taxon>Agaricomycotina</taxon>
        <taxon>Agaricomycetes</taxon>
        <taxon>Cantharellales</taxon>
        <taxon>Botryobasidiaceae</taxon>
        <taxon>Botryobasidium</taxon>
    </lineage>
</organism>
<evidence type="ECO:0000256" key="6">
    <source>
        <dbReference type="SAM" id="Phobius"/>
    </source>
</evidence>
<feature type="transmembrane region" description="Helical" evidence="6">
    <location>
        <begin position="422"/>
        <end position="441"/>
    </location>
</feature>
<dbReference type="InParanoid" id="A0A067MPV4"/>
<accession>A0A067MPV4</accession>
<protein>
    <recommendedName>
        <fullName evidence="7">Sugar phosphate transporter domain-containing protein</fullName>
    </recommendedName>
</protein>
<dbReference type="PANTHER" id="PTHR11132">
    <property type="entry name" value="SOLUTE CARRIER FAMILY 35"/>
    <property type="match status" value="1"/>
</dbReference>